<accession>A0AAD9SPU3</accession>
<sequence>MSSTKLEWFIAEGDNFNWSTQPFATTMKSMIDTGLHEWGFVIYRCDYDDDEAWQRYMKYFEEDIIEGLEHHGGDVVLPQYAKWTVIEDQETLDSASIDTVRDMFVEWRNEHQVELEERWINRISAPLLRDAPNRLPRFTYCLYVDQKCLNTVTAFAEKFPKPSFLAPIPPPLVAVLVDSDFNESLYVDGGYRAAPDERGQFPAIDGRTCKYIGWAYVDVNVLGSWYDELHRLRLDDAMSYRRPPKIMPLGFEALTDNGIQRV</sequence>
<organism evidence="1 2">
    <name type="scientific">Phomopsis amygdali</name>
    <name type="common">Fusicoccum amygdali</name>
    <dbReference type="NCBI Taxonomy" id="1214568"/>
    <lineage>
        <taxon>Eukaryota</taxon>
        <taxon>Fungi</taxon>
        <taxon>Dikarya</taxon>
        <taxon>Ascomycota</taxon>
        <taxon>Pezizomycotina</taxon>
        <taxon>Sordariomycetes</taxon>
        <taxon>Sordariomycetidae</taxon>
        <taxon>Diaporthales</taxon>
        <taxon>Diaporthaceae</taxon>
        <taxon>Diaporthe</taxon>
    </lineage>
</organism>
<proteinExistence type="predicted"/>
<keyword evidence="2" id="KW-1185">Reference proteome</keyword>
<dbReference type="AlphaFoldDB" id="A0AAD9SPU3"/>
<evidence type="ECO:0000313" key="2">
    <source>
        <dbReference type="Proteomes" id="UP001265746"/>
    </source>
</evidence>
<comment type="caution">
    <text evidence="1">The sequence shown here is derived from an EMBL/GenBank/DDBJ whole genome shotgun (WGS) entry which is preliminary data.</text>
</comment>
<name>A0AAD9SPU3_PHOAM</name>
<evidence type="ECO:0000313" key="1">
    <source>
        <dbReference type="EMBL" id="KAK2611802.1"/>
    </source>
</evidence>
<gene>
    <name evidence="1" type="ORF">N8I77_005126</name>
</gene>
<protein>
    <submittedName>
        <fullName evidence="1">Uncharacterized protein</fullName>
    </submittedName>
</protein>
<dbReference type="EMBL" id="JAUJFL010000002">
    <property type="protein sequence ID" value="KAK2611802.1"/>
    <property type="molecule type" value="Genomic_DNA"/>
</dbReference>
<reference evidence="1" key="1">
    <citation type="submission" date="2023-06" db="EMBL/GenBank/DDBJ databases">
        <authorList>
            <person name="Noh H."/>
        </authorList>
    </citation>
    <scope>NUCLEOTIDE SEQUENCE</scope>
    <source>
        <strain evidence="1">DUCC20226</strain>
    </source>
</reference>
<dbReference type="Proteomes" id="UP001265746">
    <property type="component" value="Unassembled WGS sequence"/>
</dbReference>